<comment type="caution">
    <text evidence="3">The sequence shown here is derived from an EMBL/GenBank/DDBJ whole genome shotgun (WGS) entry which is preliminary data.</text>
</comment>
<dbReference type="Gene3D" id="2.60.120.10">
    <property type="entry name" value="Jelly Rolls"/>
    <property type="match status" value="1"/>
</dbReference>
<sequence>MTAESSNLDHTLPSRPTPSKSAAVANNEESKLTALEKAELALADKYSSPDVYIDGEKDTCWHPWLNNLELKPLRFESRTGTFVVVLRSLEDTWLGKHRHRGSVTAVTLKGEWNYKEYISRLPELVCAQPSKLRYQASQEDHSKRIIYNKIRISKNATNTSKEITPHPAMAKTLGKGPTSARLPIKKYSPYPHRIDSRLRYYAPRLGISAIIARMRTWTGKCMNYNIRSPGFDMVVT</sequence>
<evidence type="ECO:0000256" key="1">
    <source>
        <dbReference type="SAM" id="MobiDB-lite"/>
    </source>
</evidence>
<dbReference type="Proteomes" id="UP001165205">
    <property type="component" value="Unassembled WGS sequence"/>
</dbReference>
<organism evidence="3 4">
    <name type="scientific">Aspergillus oryzae</name>
    <name type="common">Yellow koji mold</name>
    <dbReference type="NCBI Taxonomy" id="5062"/>
    <lineage>
        <taxon>Eukaryota</taxon>
        <taxon>Fungi</taxon>
        <taxon>Dikarya</taxon>
        <taxon>Ascomycota</taxon>
        <taxon>Pezizomycotina</taxon>
        <taxon>Eurotiomycetes</taxon>
        <taxon>Eurotiomycetidae</taxon>
        <taxon>Eurotiales</taxon>
        <taxon>Aspergillaceae</taxon>
        <taxon>Aspergillus</taxon>
        <taxon>Aspergillus subgen. Circumdati</taxon>
    </lineage>
</organism>
<evidence type="ECO:0000313" key="4">
    <source>
        <dbReference type="Proteomes" id="UP001165205"/>
    </source>
</evidence>
<dbReference type="AlphaFoldDB" id="A0AAN5BUK9"/>
<evidence type="ECO:0000259" key="2">
    <source>
        <dbReference type="Pfam" id="PF12973"/>
    </source>
</evidence>
<protein>
    <submittedName>
        <fullName evidence="3">Unnamed protein product</fullName>
    </submittedName>
</protein>
<gene>
    <name evidence="3" type="ORF">Aory04_000256800</name>
</gene>
<proteinExistence type="predicted"/>
<evidence type="ECO:0000313" key="3">
    <source>
        <dbReference type="EMBL" id="GMG25550.1"/>
    </source>
</evidence>
<dbReference type="InterPro" id="IPR025979">
    <property type="entry name" value="ChrR-like_cupin_dom"/>
</dbReference>
<name>A0AAN5BUK9_ASPOZ</name>
<feature type="region of interest" description="Disordered" evidence="1">
    <location>
        <begin position="1"/>
        <end position="26"/>
    </location>
</feature>
<dbReference type="EMBL" id="BSYA01000019">
    <property type="protein sequence ID" value="GMG25550.1"/>
    <property type="molecule type" value="Genomic_DNA"/>
</dbReference>
<dbReference type="Pfam" id="PF12973">
    <property type="entry name" value="Cupin_7"/>
    <property type="match status" value="1"/>
</dbReference>
<accession>A0AAN5BUK9</accession>
<dbReference type="InterPro" id="IPR014710">
    <property type="entry name" value="RmlC-like_jellyroll"/>
</dbReference>
<reference evidence="3" key="1">
    <citation type="submission" date="2023-04" db="EMBL/GenBank/DDBJ databases">
        <title>Aspergillus oryzae NBRC 4228.</title>
        <authorList>
            <person name="Ichikawa N."/>
            <person name="Sato H."/>
            <person name="Tonouchi N."/>
        </authorList>
    </citation>
    <scope>NUCLEOTIDE SEQUENCE</scope>
    <source>
        <strain evidence="3">NBRC 4228</strain>
    </source>
</reference>
<feature type="domain" description="ChrR-like cupin" evidence="2">
    <location>
        <begin position="58"/>
        <end position="115"/>
    </location>
</feature>